<accession>A0A420WT64</accession>
<name>A0A420WT64_9GAMM</name>
<evidence type="ECO:0000313" key="2">
    <source>
        <dbReference type="Proteomes" id="UP000281975"/>
    </source>
</evidence>
<comment type="caution">
    <text evidence="1">The sequence shown here is derived from an EMBL/GenBank/DDBJ whole genome shotgun (WGS) entry which is preliminary data.</text>
</comment>
<gene>
    <name evidence="1" type="ORF">C7446_3240</name>
</gene>
<keyword evidence="2" id="KW-1185">Reference proteome</keyword>
<organism evidence="1 2">
    <name type="scientific">Kushneria sinocarnis</name>
    <dbReference type="NCBI Taxonomy" id="595502"/>
    <lineage>
        <taxon>Bacteria</taxon>
        <taxon>Pseudomonadati</taxon>
        <taxon>Pseudomonadota</taxon>
        <taxon>Gammaproteobacteria</taxon>
        <taxon>Oceanospirillales</taxon>
        <taxon>Halomonadaceae</taxon>
        <taxon>Kushneria</taxon>
    </lineage>
</organism>
<sequence>MKRAIGALIVRWLKKPENQRKLKRTARQLWQKRRRR</sequence>
<reference evidence="1 2" key="1">
    <citation type="submission" date="2018-10" db="EMBL/GenBank/DDBJ databases">
        <title>Genomic Encyclopedia of Type Strains, Phase IV (KMG-IV): sequencing the most valuable type-strain genomes for metagenomic binning, comparative biology and taxonomic classification.</title>
        <authorList>
            <person name="Goeker M."/>
        </authorList>
    </citation>
    <scope>NUCLEOTIDE SEQUENCE [LARGE SCALE GENOMIC DNA]</scope>
    <source>
        <strain evidence="1 2">DSM 23229</strain>
    </source>
</reference>
<dbReference type="AlphaFoldDB" id="A0A420WT64"/>
<evidence type="ECO:0000313" key="1">
    <source>
        <dbReference type="EMBL" id="RKQ95725.1"/>
    </source>
</evidence>
<proteinExistence type="predicted"/>
<dbReference type="EMBL" id="RBIN01000012">
    <property type="protein sequence ID" value="RKQ95725.1"/>
    <property type="molecule type" value="Genomic_DNA"/>
</dbReference>
<dbReference type="Proteomes" id="UP000281975">
    <property type="component" value="Unassembled WGS sequence"/>
</dbReference>
<protein>
    <submittedName>
        <fullName evidence="1">Uncharacterized protein</fullName>
    </submittedName>
</protein>